<evidence type="ECO:0000259" key="2">
    <source>
        <dbReference type="Pfam" id="PF01551"/>
    </source>
</evidence>
<feature type="domain" description="M23ase beta-sheet core" evidence="2">
    <location>
        <begin position="248"/>
        <end position="339"/>
    </location>
</feature>
<dbReference type="SUPFAM" id="SSF51261">
    <property type="entry name" value="Duplicated hybrid motif"/>
    <property type="match status" value="1"/>
</dbReference>
<dbReference type="CDD" id="cd12797">
    <property type="entry name" value="M23_peptidase"/>
    <property type="match status" value="1"/>
</dbReference>
<proteinExistence type="predicted"/>
<dbReference type="Gene3D" id="2.70.70.10">
    <property type="entry name" value="Glucose Permease (Domain IIA)"/>
    <property type="match status" value="1"/>
</dbReference>
<dbReference type="EMBL" id="JACXZA010000001">
    <property type="protein sequence ID" value="MBD3917766.1"/>
    <property type="molecule type" value="Genomic_DNA"/>
</dbReference>
<keyword evidence="1" id="KW-0732">Signal</keyword>
<organism evidence="3 4">
    <name type="scientific">Paenibacillus terricola</name>
    <dbReference type="NCBI Taxonomy" id="2763503"/>
    <lineage>
        <taxon>Bacteria</taxon>
        <taxon>Bacillati</taxon>
        <taxon>Bacillota</taxon>
        <taxon>Bacilli</taxon>
        <taxon>Bacillales</taxon>
        <taxon>Paenibacillaceae</taxon>
        <taxon>Paenibacillus</taxon>
    </lineage>
</organism>
<dbReference type="InterPro" id="IPR016047">
    <property type="entry name" value="M23ase_b-sheet_dom"/>
</dbReference>
<dbReference type="InterPro" id="IPR011055">
    <property type="entry name" value="Dup_hybrid_motif"/>
</dbReference>
<comment type="caution">
    <text evidence="3">The sequence shown here is derived from an EMBL/GenBank/DDBJ whole genome shotgun (WGS) entry which is preliminary data.</text>
</comment>
<dbReference type="Pfam" id="PF01551">
    <property type="entry name" value="Peptidase_M23"/>
    <property type="match status" value="1"/>
</dbReference>
<keyword evidence="4" id="KW-1185">Reference proteome</keyword>
<evidence type="ECO:0000256" key="1">
    <source>
        <dbReference type="ARBA" id="ARBA00022729"/>
    </source>
</evidence>
<dbReference type="PANTHER" id="PTHR21666:SF289">
    <property type="entry name" value="L-ALA--D-GLU ENDOPEPTIDASE"/>
    <property type="match status" value="1"/>
</dbReference>
<name>A0ABR8MRV3_9BACL</name>
<evidence type="ECO:0000313" key="3">
    <source>
        <dbReference type="EMBL" id="MBD3917766.1"/>
    </source>
</evidence>
<protein>
    <submittedName>
        <fullName evidence="3">M23 family metallopeptidase</fullName>
    </submittedName>
</protein>
<dbReference type="RefSeq" id="WP_191202035.1">
    <property type="nucleotide sequence ID" value="NZ_JACXZA010000001.1"/>
</dbReference>
<accession>A0ABR8MRV3</accession>
<sequence>MNERIRERQKERIRQIIEQNQLQMQVDHIDMADISGHTMTPAETTVSSPLPLKHAIQPAMPLMEEGSLPPSDMVNSRPPMLVKRGDPAVVSAGPHQMEQDPEKLWKSSSAPWLGVNRPGSGYGSLASEYPPVGPVDGGGSRFLRQLRLQIVASAVLFGVVWGLFQLNGGMAERGQTIVTAALTDEFNFQTVEAWYDRTFAGSPAFIPLFGDNKDEVTAVDSAPHSTLPIVSPLPKSTLIKSFAESLGGIELAGDPGSSVAAAETGQVVLVTENAGKGQTVVIQHSGGRQTQYGQLAAAAVSKGDWVEAGDIIGQLANDSGSESGVLYFAVKEDGRYIDPTDVIPLD</sequence>
<dbReference type="PANTHER" id="PTHR21666">
    <property type="entry name" value="PEPTIDASE-RELATED"/>
    <property type="match status" value="1"/>
</dbReference>
<evidence type="ECO:0000313" key="4">
    <source>
        <dbReference type="Proteomes" id="UP000609346"/>
    </source>
</evidence>
<dbReference type="InterPro" id="IPR050570">
    <property type="entry name" value="Cell_wall_metabolism_enzyme"/>
</dbReference>
<reference evidence="3 4" key="1">
    <citation type="submission" date="2020-09" db="EMBL/GenBank/DDBJ databases">
        <title>Paenibacillus sp. strain PR3 16S rRNA gene Genome sequencing and assembly.</title>
        <authorList>
            <person name="Kim J."/>
        </authorList>
    </citation>
    <scope>NUCLEOTIDE SEQUENCE [LARGE SCALE GENOMIC DNA]</scope>
    <source>
        <strain evidence="3 4">PR3</strain>
    </source>
</reference>
<dbReference type="Proteomes" id="UP000609346">
    <property type="component" value="Unassembled WGS sequence"/>
</dbReference>
<gene>
    <name evidence="3" type="ORF">H8B09_03305</name>
</gene>